<feature type="domain" description="PX" evidence="1">
    <location>
        <begin position="1"/>
        <end position="97"/>
    </location>
</feature>
<dbReference type="InterPro" id="IPR001683">
    <property type="entry name" value="PX_dom"/>
</dbReference>
<dbReference type="AlphaFoldDB" id="D2RDN2"/>
<dbReference type="Proteomes" id="UP000001901">
    <property type="component" value="Chromosome"/>
</dbReference>
<dbReference type="InterPro" id="IPR005368">
    <property type="entry name" value="UPF0175"/>
</dbReference>
<accession>D2RDN2</accession>
<dbReference type="KEGG" id="apo:Arcpr_1173"/>
<reference evidence="2 3" key="1">
    <citation type="journal article" date="2010" name="Stand. Genomic Sci.">
        <title>Complete genome sequence of Archaeoglobus profundus type strain (AV18).</title>
        <authorList>
            <person name="von Jan M."/>
            <person name="Lapidus A."/>
            <person name="Del Rio T.G."/>
            <person name="Copeland A."/>
            <person name="Tice H."/>
            <person name="Cheng J.F."/>
            <person name="Lucas S."/>
            <person name="Chen F."/>
            <person name="Nolan M."/>
            <person name="Goodwin L."/>
            <person name="Han C."/>
            <person name="Pitluck S."/>
            <person name="Liolios K."/>
            <person name="Ivanova N."/>
            <person name="Mavromatis K."/>
            <person name="Ovchinnikova G."/>
            <person name="Chertkov O."/>
            <person name="Pati A."/>
            <person name="Chen A."/>
            <person name="Palaniappan K."/>
            <person name="Land M."/>
            <person name="Hauser L."/>
            <person name="Chang Y.J."/>
            <person name="Jeffries C.D."/>
            <person name="Saunders E."/>
            <person name="Brettin T."/>
            <person name="Detter J.C."/>
            <person name="Chain P."/>
            <person name="Eichinger K."/>
            <person name="Huber H."/>
            <person name="Spring S."/>
            <person name="Rohde M."/>
            <person name="Goker M."/>
            <person name="Wirth R."/>
            <person name="Woyke T."/>
            <person name="Bristow J."/>
            <person name="Eisen J.A."/>
            <person name="Markowitz V."/>
            <person name="Hugenholtz P."/>
            <person name="Kyrpides N.C."/>
            <person name="Klenk H.P."/>
        </authorList>
    </citation>
    <scope>NUCLEOTIDE SEQUENCE [LARGE SCALE GENOMIC DNA]</scope>
    <source>
        <strain evidence="3">DSM 5631 / JCM 9629 / NBRC 100127 / Av18</strain>
    </source>
</reference>
<dbReference type="GeneID" id="8739855"/>
<keyword evidence="3" id="KW-1185">Reference proteome</keyword>
<organism evidence="2 3">
    <name type="scientific">Archaeoglobus profundus (strain DSM 5631 / JCM 9629 / NBRC 100127 / Av18)</name>
    <dbReference type="NCBI Taxonomy" id="572546"/>
    <lineage>
        <taxon>Archaea</taxon>
        <taxon>Methanobacteriati</taxon>
        <taxon>Methanobacteriota</taxon>
        <taxon>Archaeoglobi</taxon>
        <taxon>Archaeoglobales</taxon>
        <taxon>Archaeoglobaceae</taxon>
        <taxon>Archaeoglobus</taxon>
    </lineage>
</organism>
<dbReference type="HOGENOM" id="CLU_2339996_0_0_2"/>
<dbReference type="PROSITE" id="PS50195">
    <property type="entry name" value="PX"/>
    <property type="match status" value="1"/>
</dbReference>
<dbReference type="GO" id="GO:0035091">
    <property type="term" value="F:phosphatidylinositol binding"/>
    <property type="evidence" value="ECO:0007669"/>
    <property type="project" value="InterPro"/>
</dbReference>
<gene>
    <name evidence="2" type="ordered locus">Arcpr_1173</name>
</gene>
<sequence length="97" mass="11168">MSLKVSAFEKEVSVLLKKYSEEELLKEAIRALFEVNPQLKLEVAVELYKDGEISLEKAAEIASMGVVEFREIISRKFGREVDSKGMEERVKKLEKYL</sequence>
<proteinExistence type="predicted"/>
<name>D2RDN2_ARCPA</name>
<dbReference type="Pfam" id="PF03683">
    <property type="entry name" value="UPF0175"/>
    <property type="match status" value="1"/>
</dbReference>
<evidence type="ECO:0000313" key="3">
    <source>
        <dbReference type="Proteomes" id="UP000001901"/>
    </source>
</evidence>
<evidence type="ECO:0000313" key="2">
    <source>
        <dbReference type="EMBL" id="ADB58226.1"/>
    </source>
</evidence>
<dbReference type="STRING" id="572546.Arcpr_1173"/>
<dbReference type="EMBL" id="CP001857">
    <property type="protein sequence ID" value="ADB58226.1"/>
    <property type="molecule type" value="Genomic_DNA"/>
</dbReference>
<dbReference type="RefSeq" id="WP_012940562.1">
    <property type="nucleotide sequence ID" value="NC_013741.1"/>
</dbReference>
<protein>
    <recommendedName>
        <fullName evidence="1">PX domain-containing protein</fullName>
    </recommendedName>
</protein>
<dbReference type="PaxDb" id="572546-Arcpr_1173"/>
<evidence type="ECO:0000259" key="1">
    <source>
        <dbReference type="PROSITE" id="PS50195"/>
    </source>
</evidence>
<dbReference type="eggNOG" id="arCOG00722">
    <property type="taxonomic scope" value="Archaea"/>
</dbReference>